<dbReference type="RefSeq" id="XP_004997172.1">
    <property type="nucleotide sequence ID" value="XM_004997115.1"/>
</dbReference>
<organism evidence="3">
    <name type="scientific">Salpingoeca rosetta (strain ATCC 50818 / BSB-021)</name>
    <dbReference type="NCBI Taxonomy" id="946362"/>
    <lineage>
        <taxon>Eukaryota</taxon>
        <taxon>Choanoflagellata</taxon>
        <taxon>Craspedida</taxon>
        <taxon>Salpingoecidae</taxon>
        <taxon>Salpingoeca</taxon>
    </lineage>
</organism>
<gene>
    <name evidence="2" type="ORF">PTSG_01200</name>
</gene>
<accession>F2U137</accession>
<sequence>MSGKSRLAPQGSFARLMHRQAHSRSSPVDQQSAYASQQCSSNSSRTQSPRPHGLSSRLVHQFLRVNKKKASKYANQHNLRRRARTDTIAIIITLKYLMRDSQPKAHAKGKATSFSSKTLLKLLAQLDMDEAFALRFARALATCGVILPSESGACTTEFDNSKKQLWVWGQWVAIAEIGAVSACAAEICEGTILGDIELCIQYPNINVEHEDFCLFFPIDQLEDVAITGRQLTFTLDNQLKPLHHARWVFELCDSFQFLETLQNLLRYWSQIQMLEQLLAECDQPLLVRPASPATSSRASSRAGSQFLNTATLWRTASTAGPAPQQQQPAAAAANMHQQQQQQQQQHQLQYLTVVDAVVDDDDYDDDDDEQVRHGEEEEEGAITSANGNSARESPCIVVKPATPTSCNDNTTTAAASTATAAATSISVPASPTPQRRRVTSSSASPQAETSPSSPLAREQQMDVQGGRTSKGPRQSRCTSGIASPYASTEMMTINDMDAPSASAARRSPKASVNMCASEYSAFGSARSSVCSSARSSIVNLPDHHHVHQPYGTQPHSHFPRHSSFSRGDRRSASLRGTVHHFSSHSRSGSLMDLTRSSSPPTPRKSSLRCSDGPSRRRRRGYTLSSYASASSTAAMMSQGGHGHGQEHIYEELHNCTGSPHNTPPGIVATQSPPGVVARPDATVGCGAYASADRPPSRSRDRLSFDAASSTGVPVGLERASVDDPIARERFKSWRVHGDKHRGSSQQLSPQQLPSVASSSRLVLNWDGNDDDDDCTTYAAETLPAVSNNGSRLPSRSPSVYGRSRMSSVSDCEGMIRHHFEVYHGQPSPSSPTSPQQHLYEQRRGDVPPPPPPRPLHLQPIGSHANAHIYDNARRVFNRQEQQRELEGVTVSAPMSRQGSPLRENDEAFRRNRGSSTPSPLSPALNQQLSDSMVRSAQSFVFDGVGSPTPLPSPQALGNNNTSMFNNNTTSPTCDTTTPAKQRQRCEEEHTYVTLAELNTQSEMSVV</sequence>
<feature type="compositionally biased region" description="Low complexity" evidence="1">
    <location>
        <begin position="321"/>
        <end position="347"/>
    </location>
</feature>
<feature type="region of interest" description="Disordered" evidence="1">
    <location>
        <begin position="881"/>
        <end position="923"/>
    </location>
</feature>
<name>F2U137_SALR5</name>
<feature type="compositionally biased region" description="Polar residues" evidence="1">
    <location>
        <begin position="439"/>
        <end position="453"/>
    </location>
</feature>
<dbReference type="EMBL" id="GL832958">
    <property type="protein sequence ID" value="EGD80611.1"/>
    <property type="molecule type" value="Genomic_DNA"/>
</dbReference>
<protein>
    <submittedName>
        <fullName evidence="2">Uncharacterized protein</fullName>
    </submittedName>
</protein>
<feature type="region of interest" description="Disordered" evidence="1">
    <location>
        <begin position="421"/>
        <end position="489"/>
    </location>
</feature>
<reference evidence="2" key="1">
    <citation type="submission" date="2009-08" db="EMBL/GenBank/DDBJ databases">
        <title>Annotation of Salpingoeca rosetta.</title>
        <authorList>
            <consortium name="The Broad Institute Genome Sequencing Platform"/>
            <person name="Russ C."/>
            <person name="Cuomo C."/>
            <person name="Burger G."/>
            <person name="Gray M.W."/>
            <person name="Holland P.W.H."/>
            <person name="King N."/>
            <person name="Lang F.B.F."/>
            <person name="Roger A.J."/>
            <person name="Ruiz-Trillo I."/>
            <person name="Young S.K."/>
            <person name="Zeng Q."/>
            <person name="Gargeya S."/>
            <person name="Alvarado L."/>
            <person name="Berlin A."/>
            <person name="Chapman S.B."/>
            <person name="Chen Z."/>
            <person name="Freedman E."/>
            <person name="Gellesch M."/>
            <person name="Goldberg J."/>
            <person name="Griggs A."/>
            <person name="Gujja S."/>
            <person name="Heilman E."/>
            <person name="Heiman D."/>
            <person name="Howarth C."/>
            <person name="Mehta T."/>
            <person name="Neiman D."/>
            <person name="Pearson M."/>
            <person name="Roberts A."/>
            <person name="Saif S."/>
            <person name="Shea T."/>
            <person name="Shenoy N."/>
            <person name="Sisk P."/>
            <person name="Stolte C."/>
            <person name="Sykes S."/>
            <person name="White J."/>
            <person name="Yandava C."/>
            <person name="Haas B."/>
            <person name="Nusbaum C."/>
            <person name="Birren B."/>
        </authorList>
    </citation>
    <scope>NUCLEOTIDE SEQUENCE [LARGE SCALE GENOMIC DNA]</scope>
    <source>
        <strain evidence="2">ATCC 50818</strain>
    </source>
</reference>
<dbReference type="GeneID" id="16077767"/>
<evidence type="ECO:0000313" key="2">
    <source>
        <dbReference type="EMBL" id="EGD80611.1"/>
    </source>
</evidence>
<feature type="compositionally biased region" description="Low complexity" evidence="1">
    <location>
        <begin position="743"/>
        <end position="755"/>
    </location>
</feature>
<proteinExistence type="predicted"/>
<evidence type="ECO:0000256" key="1">
    <source>
        <dbReference type="SAM" id="MobiDB-lite"/>
    </source>
</evidence>
<feature type="compositionally biased region" description="Acidic residues" evidence="1">
    <location>
        <begin position="360"/>
        <end position="369"/>
    </location>
</feature>
<feature type="region of interest" description="Disordered" evidence="1">
    <location>
        <begin position="360"/>
        <end position="393"/>
    </location>
</feature>
<feature type="compositionally biased region" description="Low complexity" evidence="1">
    <location>
        <begin position="421"/>
        <end position="433"/>
    </location>
</feature>
<feature type="compositionally biased region" description="Polar residues" evidence="1">
    <location>
        <begin position="471"/>
        <end position="489"/>
    </location>
</feature>
<feature type="region of interest" description="Disordered" evidence="1">
    <location>
        <begin position="822"/>
        <end position="856"/>
    </location>
</feature>
<dbReference type="KEGG" id="sre:PTSG_01200"/>
<feature type="region of interest" description="Disordered" evidence="1">
    <location>
        <begin position="316"/>
        <end position="347"/>
    </location>
</feature>
<feature type="compositionally biased region" description="Low complexity" evidence="1">
    <location>
        <begin position="593"/>
        <end position="608"/>
    </location>
</feature>
<feature type="region of interest" description="Disordered" evidence="1">
    <location>
        <begin position="544"/>
        <end position="623"/>
    </location>
</feature>
<dbReference type="InParanoid" id="F2U137"/>
<feature type="region of interest" description="Disordered" evidence="1">
    <location>
        <begin position="1"/>
        <end position="54"/>
    </location>
</feature>
<feature type="region of interest" description="Disordered" evidence="1">
    <location>
        <begin position="735"/>
        <end position="755"/>
    </location>
</feature>
<dbReference type="AlphaFoldDB" id="F2U137"/>
<feature type="compositionally biased region" description="Low complexity" evidence="1">
    <location>
        <begin position="30"/>
        <end position="48"/>
    </location>
</feature>
<feature type="compositionally biased region" description="Low complexity" evidence="1">
    <location>
        <begin position="825"/>
        <end position="836"/>
    </location>
</feature>
<feature type="region of interest" description="Disordered" evidence="1">
    <location>
        <begin position="785"/>
        <end position="804"/>
    </location>
</feature>
<dbReference type="Proteomes" id="UP000007799">
    <property type="component" value="Unassembled WGS sequence"/>
</dbReference>
<evidence type="ECO:0000313" key="3">
    <source>
        <dbReference type="Proteomes" id="UP000007799"/>
    </source>
</evidence>
<feature type="compositionally biased region" description="Polar residues" evidence="1">
    <location>
        <begin position="785"/>
        <end position="797"/>
    </location>
</feature>
<feature type="compositionally biased region" description="Polar residues" evidence="1">
    <location>
        <begin position="913"/>
        <end position="923"/>
    </location>
</feature>
<keyword evidence="3" id="KW-1185">Reference proteome</keyword>